<dbReference type="GO" id="GO:0016251">
    <property type="term" value="F:RNA polymerase II general transcription initiation factor activity"/>
    <property type="evidence" value="ECO:0007669"/>
    <property type="project" value="TreeGrafter"/>
</dbReference>
<comment type="subcellular location">
    <subcellularLocation>
        <location evidence="1">Nucleus</location>
    </subcellularLocation>
</comment>
<dbReference type="AlphaFoldDB" id="A0A0L9UV78"/>
<dbReference type="InterPro" id="IPR003162">
    <property type="entry name" value="TFIID-31"/>
</dbReference>
<proteinExistence type="inferred from homology"/>
<evidence type="ECO:0000256" key="5">
    <source>
        <dbReference type="ARBA" id="ARBA00023242"/>
    </source>
</evidence>
<feature type="region of interest" description="Disordered" evidence="6">
    <location>
        <begin position="282"/>
        <end position="335"/>
    </location>
</feature>
<dbReference type="Gramene" id="KOM46668">
    <property type="protein sequence ID" value="KOM46668"/>
    <property type="gene ID" value="LR48_Vigan07g037200"/>
</dbReference>
<keyword evidence="5" id="KW-0539">Nucleus</keyword>
<dbReference type="PANTHER" id="PTHR48068">
    <property type="entry name" value="TAF9 RNA POLYMERASE II, TATA BOX-BINDING PROTEIN (TBP)-ASSOCIATED FACTOR"/>
    <property type="match status" value="1"/>
</dbReference>
<keyword evidence="4" id="KW-0804">Transcription</keyword>
<dbReference type="STRING" id="3914.A0A0L9UV78"/>
<dbReference type="CDD" id="cd07979">
    <property type="entry name" value="HFD_TAF9"/>
    <property type="match status" value="1"/>
</dbReference>
<name>A0A0L9UV78_PHAAN</name>
<dbReference type="GO" id="GO:0000124">
    <property type="term" value="C:SAGA complex"/>
    <property type="evidence" value="ECO:0007669"/>
    <property type="project" value="TreeGrafter"/>
</dbReference>
<dbReference type="GO" id="GO:0051123">
    <property type="term" value="P:RNA polymerase II preinitiation complex assembly"/>
    <property type="evidence" value="ECO:0007669"/>
    <property type="project" value="TreeGrafter"/>
</dbReference>
<dbReference type="GO" id="GO:0046982">
    <property type="term" value="F:protein heterodimerization activity"/>
    <property type="evidence" value="ECO:0007669"/>
    <property type="project" value="InterPro"/>
</dbReference>
<evidence type="ECO:0008006" key="9">
    <source>
        <dbReference type="Google" id="ProtNLM"/>
    </source>
</evidence>
<dbReference type="InterPro" id="IPR009072">
    <property type="entry name" value="Histone-fold"/>
</dbReference>
<feature type="compositionally biased region" description="Acidic residues" evidence="6">
    <location>
        <begin position="292"/>
        <end position="301"/>
    </location>
</feature>
<comment type="similarity">
    <text evidence="2">Belongs to the TAF9 family.</text>
</comment>
<feature type="region of interest" description="Disordered" evidence="6">
    <location>
        <begin position="1"/>
        <end position="63"/>
    </location>
</feature>
<evidence type="ECO:0000313" key="7">
    <source>
        <dbReference type="EMBL" id="KOM46668.1"/>
    </source>
</evidence>
<dbReference type="Pfam" id="PF02291">
    <property type="entry name" value="TFIID-31kDa"/>
    <property type="match status" value="1"/>
</dbReference>
<evidence type="ECO:0000256" key="2">
    <source>
        <dbReference type="ARBA" id="ARBA00007646"/>
    </source>
</evidence>
<dbReference type="PANTHER" id="PTHR48068:SF4">
    <property type="entry name" value="TATA-BOX BINDING PROTEIN ASSOCIATED FACTOR 9"/>
    <property type="match status" value="1"/>
</dbReference>
<dbReference type="Gene3D" id="1.10.20.10">
    <property type="entry name" value="Histone, subunit A"/>
    <property type="match status" value="1"/>
</dbReference>
<protein>
    <recommendedName>
        <fullName evidence="9">Transcription initiation factor TFIID subunit 9</fullName>
    </recommendedName>
</protein>
<dbReference type="InterPro" id="IPR051431">
    <property type="entry name" value="TFIID_subunit_9"/>
</dbReference>
<feature type="compositionally biased region" description="Basic and acidic residues" evidence="6">
    <location>
        <begin position="77"/>
        <end position="86"/>
    </location>
</feature>
<evidence type="ECO:0000313" key="8">
    <source>
        <dbReference type="Proteomes" id="UP000053144"/>
    </source>
</evidence>
<accession>A0A0L9UV78</accession>
<feature type="region of interest" description="Disordered" evidence="6">
    <location>
        <begin position="130"/>
        <end position="163"/>
    </location>
</feature>
<dbReference type="SUPFAM" id="SSF47113">
    <property type="entry name" value="Histone-fold"/>
    <property type="match status" value="1"/>
</dbReference>
<evidence type="ECO:0000256" key="1">
    <source>
        <dbReference type="ARBA" id="ARBA00004123"/>
    </source>
</evidence>
<reference evidence="8" key="1">
    <citation type="journal article" date="2015" name="Proc. Natl. Acad. Sci. U.S.A.">
        <title>Genome sequencing of adzuki bean (Vigna angularis) provides insight into high starch and low fat accumulation and domestication.</title>
        <authorList>
            <person name="Yang K."/>
            <person name="Tian Z."/>
            <person name="Chen C."/>
            <person name="Luo L."/>
            <person name="Zhao B."/>
            <person name="Wang Z."/>
            <person name="Yu L."/>
            <person name="Li Y."/>
            <person name="Sun Y."/>
            <person name="Li W."/>
            <person name="Chen Y."/>
            <person name="Li Y."/>
            <person name="Zhang Y."/>
            <person name="Ai D."/>
            <person name="Zhao J."/>
            <person name="Shang C."/>
            <person name="Ma Y."/>
            <person name="Wu B."/>
            <person name="Wang M."/>
            <person name="Gao L."/>
            <person name="Sun D."/>
            <person name="Zhang P."/>
            <person name="Guo F."/>
            <person name="Wang W."/>
            <person name="Li Y."/>
            <person name="Wang J."/>
            <person name="Varshney R.K."/>
            <person name="Wang J."/>
            <person name="Ling H.Q."/>
            <person name="Wan P."/>
        </authorList>
    </citation>
    <scope>NUCLEOTIDE SEQUENCE</scope>
    <source>
        <strain evidence="8">cv. Jingnong 6</strain>
    </source>
</reference>
<organism evidence="7 8">
    <name type="scientific">Phaseolus angularis</name>
    <name type="common">Azuki bean</name>
    <name type="synonym">Vigna angularis</name>
    <dbReference type="NCBI Taxonomy" id="3914"/>
    <lineage>
        <taxon>Eukaryota</taxon>
        <taxon>Viridiplantae</taxon>
        <taxon>Streptophyta</taxon>
        <taxon>Embryophyta</taxon>
        <taxon>Tracheophyta</taxon>
        <taxon>Spermatophyta</taxon>
        <taxon>Magnoliopsida</taxon>
        <taxon>eudicotyledons</taxon>
        <taxon>Gunneridae</taxon>
        <taxon>Pentapetalae</taxon>
        <taxon>rosids</taxon>
        <taxon>fabids</taxon>
        <taxon>Fabales</taxon>
        <taxon>Fabaceae</taxon>
        <taxon>Papilionoideae</taxon>
        <taxon>50 kb inversion clade</taxon>
        <taxon>NPAAA clade</taxon>
        <taxon>indigoferoid/millettioid clade</taxon>
        <taxon>Phaseoleae</taxon>
        <taxon>Vigna</taxon>
    </lineage>
</organism>
<dbReference type="FunFam" id="1.10.20.10:FF:000018">
    <property type="entry name" value="Transcription initiation factor TFIID subunit 9"/>
    <property type="match status" value="1"/>
</dbReference>
<keyword evidence="3" id="KW-0805">Transcription regulation</keyword>
<dbReference type="GO" id="GO:0003713">
    <property type="term" value="F:transcription coactivator activity"/>
    <property type="evidence" value="ECO:0007669"/>
    <property type="project" value="TreeGrafter"/>
</dbReference>
<evidence type="ECO:0000256" key="4">
    <source>
        <dbReference type="ARBA" id="ARBA00023163"/>
    </source>
</evidence>
<sequence>MFGGDAGDERTLLRRGKEKKGVVASVEKQAPARAAVNLGRERREKKRRNHLGPGDVRRRGIRPRWLNRGAARMDSEQIWGVREKRGPPSHARRRGWSGVRRWSSVGVGDGIDAGWNAVAIFGWEASELQGEERDSGSHPVGMARREEENLKLSEPRMSDKDEELAMPRDAKIVKSLLKSMGVGDYEPPVIHTFLELWYRYIVDVLTDAQVYSEHAGKSEIDCDDVKLAIQSKLNFSFSQPPPREVLLELAQNRNKIPLPKTIAGPGIPLPPDQDTLISPNYMFGIPSQGYGEPEETEDEETSIPNPSQEEKTDMQQQDPHQRVSFPLPKCQKDYF</sequence>
<gene>
    <name evidence="7" type="ORF">LR48_Vigan07g037200</name>
</gene>
<dbReference type="Proteomes" id="UP000053144">
    <property type="component" value="Chromosome 7"/>
</dbReference>
<feature type="region of interest" description="Disordered" evidence="6">
    <location>
        <begin position="77"/>
        <end position="96"/>
    </location>
</feature>
<evidence type="ECO:0000256" key="3">
    <source>
        <dbReference type="ARBA" id="ARBA00023015"/>
    </source>
</evidence>
<dbReference type="GO" id="GO:0005669">
    <property type="term" value="C:transcription factor TFIID complex"/>
    <property type="evidence" value="ECO:0007669"/>
    <property type="project" value="TreeGrafter"/>
</dbReference>
<feature type="compositionally biased region" description="Basic and acidic residues" evidence="6">
    <location>
        <begin position="143"/>
        <end position="163"/>
    </location>
</feature>
<dbReference type="EMBL" id="CM003377">
    <property type="protein sequence ID" value="KOM46668.1"/>
    <property type="molecule type" value="Genomic_DNA"/>
</dbReference>
<evidence type="ECO:0000256" key="6">
    <source>
        <dbReference type="SAM" id="MobiDB-lite"/>
    </source>
</evidence>